<reference evidence="2 3" key="1">
    <citation type="submission" date="2019-10" db="EMBL/GenBank/DDBJ databases">
        <title>Paraburkholderia sp. isolated from nodules of Mimosa pudica from Brazilian Atlantic Forest soils.</title>
        <authorList>
            <person name="Paulitsch F."/>
            <person name="Hungria M."/>
            <person name="Dall'Agnol R."/>
        </authorList>
    </citation>
    <scope>NUCLEOTIDE SEQUENCE [LARGE SCALE GENOMIC DNA]</scope>
    <source>
        <strain evidence="2 3">CNPSo 3157</strain>
    </source>
</reference>
<dbReference type="GO" id="GO:0015074">
    <property type="term" value="P:DNA integration"/>
    <property type="evidence" value="ECO:0007669"/>
    <property type="project" value="InterPro"/>
</dbReference>
<keyword evidence="3" id="KW-1185">Reference proteome</keyword>
<protein>
    <recommendedName>
        <fullName evidence="4">Integrase</fullName>
    </recommendedName>
</protein>
<dbReference type="SUPFAM" id="SSF56349">
    <property type="entry name" value="DNA breaking-rejoining enzymes"/>
    <property type="match status" value="1"/>
</dbReference>
<evidence type="ECO:0008006" key="4">
    <source>
        <dbReference type="Google" id="ProtNLM"/>
    </source>
</evidence>
<dbReference type="InterPro" id="IPR011010">
    <property type="entry name" value="DNA_brk_join_enz"/>
</dbReference>
<proteinExistence type="predicted"/>
<dbReference type="InterPro" id="IPR013762">
    <property type="entry name" value="Integrase-like_cat_sf"/>
</dbReference>
<evidence type="ECO:0000313" key="2">
    <source>
        <dbReference type="EMBL" id="MPW23951.1"/>
    </source>
</evidence>
<sequence>MKAPKGPAIKLKTISEKFRQARRLAGYTADDDPTLHEIRSLSKRLYLERCGVDTKALLGHPTDAMADLYANARGLEPLKVRISSNVK</sequence>
<dbReference type="EMBL" id="WHNP01000161">
    <property type="protein sequence ID" value="MPW23951.1"/>
    <property type="molecule type" value="Genomic_DNA"/>
</dbReference>
<dbReference type="Gene3D" id="1.10.443.10">
    <property type="entry name" value="Intergrase catalytic core"/>
    <property type="match status" value="1"/>
</dbReference>
<dbReference type="GO" id="GO:0006310">
    <property type="term" value="P:DNA recombination"/>
    <property type="evidence" value="ECO:0007669"/>
    <property type="project" value="UniProtKB-KW"/>
</dbReference>
<name>A0A7X1TLT9_9BURK</name>
<dbReference type="Proteomes" id="UP000484381">
    <property type="component" value="Unassembled WGS sequence"/>
</dbReference>
<dbReference type="AlphaFoldDB" id="A0A7X1TLT9"/>
<keyword evidence="1" id="KW-0233">DNA recombination</keyword>
<evidence type="ECO:0000256" key="1">
    <source>
        <dbReference type="ARBA" id="ARBA00023172"/>
    </source>
</evidence>
<accession>A0A7X1TLT9</accession>
<dbReference type="GO" id="GO:0003677">
    <property type="term" value="F:DNA binding"/>
    <property type="evidence" value="ECO:0007669"/>
    <property type="project" value="InterPro"/>
</dbReference>
<comment type="caution">
    <text evidence="2">The sequence shown here is derived from an EMBL/GenBank/DDBJ whole genome shotgun (WGS) entry which is preliminary data.</text>
</comment>
<evidence type="ECO:0000313" key="3">
    <source>
        <dbReference type="Proteomes" id="UP000484381"/>
    </source>
</evidence>
<gene>
    <name evidence="2" type="ORF">GCT13_46605</name>
</gene>
<organism evidence="2 3">
    <name type="scientific">Paraburkholderia franconis</name>
    <dbReference type="NCBI Taxonomy" id="2654983"/>
    <lineage>
        <taxon>Bacteria</taxon>
        <taxon>Pseudomonadati</taxon>
        <taxon>Pseudomonadota</taxon>
        <taxon>Betaproteobacteria</taxon>
        <taxon>Burkholderiales</taxon>
        <taxon>Burkholderiaceae</taxon>
        <taxon>Paraburkholderia</taxon>
    </lineage>
</organism>
<dbReference type="RefSeq" id="WP_152768326.1">
    <property type="nucleotide sequence ID" value="NZ_WHNP01000161.1"/>
</dbReference>